<keyword evidence="2" id="KW-1185">Reference proteome</keyword>
<reference evidence="2" key="1">
    <citation type="submission" date="2017-04" db="EMBL/GenBank/DDBJ databases">
        <authorList>
            <person name="Varghese N."/>
            <person name="Submissions S."/>
        </authorList>
    </citation>
    <scope>NUCLEOTIDE SEQUENCE [LARGE SCALE GENOMIC DNA]</scope>
    <source>
        <strain evidence="2">UI2</strain>
    </source>
</reference>
<protein>
    <recommendedName>
        <fullName evidence="3">Apea-like HEPN domain-containing protein</fullName>
    </recommendedName>
</protein>
<dbReference type="AlphaFoldDB" id="A0A1Y6EFV4"/>
<organism evidence="1 2">
    <name type="scientific">Sphingopyxis terrae subsp. ummariensis</name>
    <dbReference type="NCBI Taxonomy" id="429001"/>
    <lineage>
        <taxon>Bacteria</taxon>
        <taxon>Pseudomonadati</taxon>
        <taxon>Pseudomonadota</taxon>
        <taxon>Alphaproteobacteria</taxon>
        <taxon>Sphingomonadales</taxon>
        <taxon>Sphingomonadaceae</taxon>
        <taxon>Sphingopyxis</taxon>
    </lineage>
</organism>
<proteinExistence type="predicted"/>
<evidence type="ECO:0000313" key="2">
    <source>
        <dbReference type="Proteomes" id="UP000194469"/>
    </source>
</evidence>
<accession>A0A1Y6EFV4</accession>
<dbReference type="GeneID" id="303003485"/>
<dbReference type="RefSeq" id="WP_133058469.1">
    <property type="nucleotide sequence ID" value="NZ_FXWL01000001.1"/>
</dbReference>
<name>A0A1Y6EFV4_9SPHN</name>
<evidence type="ECO:0000313" key="1">
    <source>
        <dbReference type="EMBL" id="SMQ61465.1"/>
    </source>
</evidence>
<sequence>MHLLNPLSITSADEIDPDRPLQLGPYILGQEAAAEASRIINGGEFETQIALNQKIVKEPFFWSIMHRSEGYAEIFALPSELSTSLSTATEIAIVRAVAALEPDHHHYIFEGGIQVSMGPPNSFNQFNKIVDFIGPPAVGNSSLYRSSTEAIISDDIGNLLTQTAIHCFKNSFFSSPLKFRFLELYRVMEARFLADIKAKLLDNFDSGPSAALGDATAALRSELKQLGNLADQEPAIFEECWTVLDRMKNTNRFVAALFRNIQRKGHASGAKYQTGAALIYQTRCAIVHAGEKDMIFESFDDAEAALEAVLPSVERASLLLVGIELL</sequence>
<gene>
    <name evidence="1" type="ORF">SAMN06295984_0570</name>
</gene>
<dbReference type="EMBL" id="FXWL01000001">
    <property type="protein sequence ID" value="SMQ61465.1"/>
    <property type="molecule type" value="Genomic_DNA"/>
</dbReference>
<dbReference type="Proteomes" id="UP000194469">
    <property type="component" value="Unassembled WGS sequence"/>
</dbReference>
<evidence type="ECO:0008006" key="3">
    <source>
        <dbReference type="Google" id="ProtNLM"/>
    </source>
</evidence>